<keyword evidence="1" id="KW-0732">Signal</keyword>
<feature type="transmembrane region" description="Helical" evidence="2">
    <location>
        <begin position="130"/>
        <end position="154"/>
    </location>
</feature>
<feature type="transmembrane region" description="Helical" evidence="2">
    <location>
        <begin position="208"/>
        <end position="229"/>
    </location>
</feature>
<dbReference type="PANTHER" id="PTHR43037">
    <property type="entry name" value="UNNAMED PRODUCT-RELATED"/>
    <property type="match status" value="1"/>
</dbReference>
<protein>
    <recommendedName>
        <fullName evidence="5">Peptidase</fullName>
    </recommendedName>
</protein>
<keyword evidence="2" id="KW-0472">Membrane</keyword>
<reference evidence="3 4" key="1">
    <citation type="submission" date="2021-01" db="EMBL/GenBank/DDBJ databases">
        <title>Chryseolinea sp. Jin1 Genome sequencing and assembly.</title>
        <authorList>
            <person name="Kim I."/>
        </authorList>
    </citation>
    <scope>NUCLEOTIDE SEQUENCE [LARGE SCALE GENOMIC DNA]</scope>
    <source>
        <strain evidence="3 4">Jin1</strain>
    </source>
</reference>
<dbReference type="EMBL" id="JAERRB010000017">
    <property type="protein sequence ID" value="MBL0745572.1"/>
    <property type="molecule type" value="Genomic_DNA"/>
</dbReference>
<gene>
    <name evidence="3" type="ORF">JI741_30345</name>
</gene>
<dbReference type="InterPro" id="IPR029058">
    <property type="entry name" value="AB_hydrolase_fold"/>
</dbReference>
<keyword evidence="2" id="KW-0812">Transmembrane</keyword>
<evidence type="ECO:0000256" key="1">
    <source>
        <dbReference type="ARBA" id="ARBA00022729"/>
    </source>
</evidence>
<keyword evidence="4" id="KW-1185">Reference proteome</keyword>
<evidence type="ECO:0008006" key="5">
    <source>
        <dbReference type="Google" id="ProtNLM"/>
    </source>
</evidence>
<evidence type="ECO:0000313" key="3">
    <source>
        <dbReference type="EMBL" id="MBL0745572.1"/>
    </source>
</evidence>
<accession>A0ABS1L235</accession>
<name>A0ABS1L235_9BACT</name>
<organism evidence="3 4">
    <name type="scientific">Chryseolinea lacunae</name>
    <dbReference type="NCBI Taxonomy" id="2801331"/>
    <lineage>
        <taxon>Bacteria</taxon>
        <taxon>Pseudomonadati</taxon>
        <taxon>Bacteroidota</taxon>
        <taxon>Cytophagia</taxon>
        <taxon>Cytophagales</taxon>
        <taxon>Fulvivirgaceae</taxon>
        <taxon>Chryseolinea</taxon>
    </lineage>
</organism>
<feature type="transmembrane region" description="Helical" evidence="2">
    <location>
        <begin position="98"/>
        <end position="123"/>
    </location>
</feature>
<dbReference type="RefSeq" id="WP_202016068.1">
    <property type="nucleotide sequence ID" value="NZ_JAERRB010000017.1"/>
</dbReference>
<sequence length="472" mass="52409">MKRAFYHRGIFFIALLVVAVLFQHLIRFQLGDEITRLNTFGPWLFSYGANAALATFFVLKYYQAKHYRVAFITGTISIVVSLAYLLLNYAIIVSPAQFVPFAVPAFVLAVVASSVAAASLVFSGARKNRLLFTAGLLMLILAIAIATAILSYNVSPNISVRNTLKSITQGLSFLYDLTPLFFIVIFWNESKALPPENSDWQPDKTFNGFWSIAGTLAFMLTFVFGAVLANETHGKLAWEKHLDQKDKEWSKLFQSRTFVGSRGDTLHYQLLPPLNADPQKKYPLVVCLPYNSGVRGCPPAQALLSQGNRTKHPAFLFVPRCPEGSGWGGIPHYPTIDTLVFNAILALEAELNTIDQTRRYVTGVSRGGYGSWHFICTRPQMFAAAIPVCGGEDPNLAANSVGVAVWAFHGGQDRNVLVQKSRDMIEGMKKAGGNPRYTEFPNAGHDIWDKVNNTPGLWEWLFEQRRDSVGTK</sequence>
<dbReference type="InterPro" id="IPR050955">
    <property type="entry name" value="Plant_Biomass_Hydrol_Est"/>
</dbReference>
<keyword evidence="2" id="KW-1133">Transmembrane helix</keyword>
<dbReference type="Proteomes" id="UP000613030">
    <property type="component" value="Unassembled WGS sequence"/>
</dbReference>
<dbReference type="PANTHER" id="PTHR43037:SF1">
    <property type="entry name" value="BLL1128 PROTEIN"/>
    <property type="match status" value="1"/>
</dbReference>
<dbReference type="Gene3D" id="3.40.50.1820">
    <property type="entry name" value="alpha/beta hydrolase"/>
    <property type="match status" value="1"/>
</dbReference>
<feature type="transmembrane region" description="Helical" evidence="2">
    <location>
        <begin position="69"/>
        <end position="92"/>
    </location>
</feature>
<dbReference type="SUPFAM" id="SSF53474">
    <property type="entry name" value="alpha/beta-Hydrolases"/>
    <property type="match status" value="1"/>
</dbReference>
<feature type="transmembrane region" description="Helical" evidence="2">
    <location>
        <begin position="43"/>
        <end position="62"/>
    </location>
</feature>
<proteinExistence type="predicted"/>
<feature type="transmembrane region" description="Helical" evidence="2">
    <location>
        <begin position="166"/>
        <end position="187"/>
    </location>
</feature>
<evidence type="ECO:0000256" key="2">
    <source>
        <dbReference type="SAM" id="Phobius"/>
    </source>
</evidence>
<evidence type="ECO:0000313" key="4">
    <source>
        <dbReference type="Proteomes" id="UP000613030"/>
    </source>
</evidence>
<comment type="caution">
    <text evidence="3">The sequence shown here is derived from an EMBL/GenBank/DDBJ whole genome shotgun (WGS) entry which is preliminary data.</text>
</comment>